<accession>A0A7X3G3G9</accession>
<comment type="similarity">
    <text evidence="3 9">Belongs to the pseudouridine synthase RluA family.</text>
</comment>
<dbReference type="InterPro" id="IPR006224">
    <property type="entry name" value="PsdUridine_synth_RluA-like_CS"/>
</dbReference>
<dbReference type="PROSITE" id="PS01129">
    <property type="entry name" value="PSI_RLU"/>
    <property type="match status" value="1"/>
</dbReference>
<evidence type="ECO:0000313" key="11">
    <source>
        <dbReference type="EMBL" id="MVW63026.1"/>
    </source>
</evidence>
<dbReference type="InterPro" id="IPR002942">
    <property type="entry name" value="S4_RNA-bd"/>
</dbReference>
<proteinExistence type="inferred from homology"/>
<comment type="catalytic activity">
    <reaction evidence="1">
        <text>uridine(955/2504/2580) in 23S rRNA = pseudouridine(955/2504/2580) in 23S rRNA</text>
        <dbReference type="Rhea" id="RHEA:42528"/>
        <dbReference type="Rhea" id="RHEA-COMP:10099"/>
        <dbReference type="Rhea" id="RHEA-COMP:10100"/>
        <dbReference type="ChEBI" id="CHEBI:65314"/>
        <dbReference type="ChEBI" id="CHEBI:65315"/>
        <dbReference type="EC" id="5.4.99.24"/>
    </reaction>
</comment>
<organism evidence="11 12">
    <name type="scientific">Massilia cellulosiltytica</name>
    <dbReference type="NCBI Taxonomy" id="2683234"/>
    <lineage>
        <taxon>Bacteria</taxon>
        <taxon>Pseudomonadati</taxon>
        <taxon>Pseudomonadota</taxon>
        <taxon>Betaproteobacteria</taxon>
        <taxon>Burkholderiales</taxon>
        <taxon>Oxalobacteraceae</taxon>
        <taxon>Telluria group</taxon>
        <taxon>Massilia</taxon>
    </lineage>
</organism>
<protein>
    <recommendedName>
        <fullName evidence="9">Pseudouridine synthase</fullName>
        <ecNumber evidence="9">5.4.99.-</ecNumber>
    </recommendedName>
</protein>
<evidence type="ECO:0000256" key="5">
    <source>
        <dbReference type="ARBA" id="ARBA00022884"/>
    </source>
</evidence>
<evidence type="ECO:0000256" key="8">
    <source>
        <dbReference type="PROSITE-ProRule" id="PRU00182"/>
    </source>
</evidence>
<dbReference type="InterPro" id="IPR050188">
    <property type="entry name" value="RluA_PseudoU_synthase"/>
</dbReference>
<dbReference type="InterPro" id="IPR006145">
    <property type="entry name" value="PsdUridine_synth_RsuA/RluA"/>
</dbReference>
<evidence type="ECO:0000256" key="4">
    <source>
        <dbReference type="ARBA" id="ARBA00022552"/>
    </source>
</evidence>
<dbReference type="PANTHER" id="PTHR21600:SF92">
    <property type="entry name" value="RIBOSOMAL LARGE SUBUNIT PSEUDOURIDINE SYNTHASE C"/>
    <property type="match status" value="1"/>
</dbReference>
<evidence type="ECO:0000259" key="10">
    <source>
        <dbReference type="SMART" id="SM00363"/>
    </source>
</evidence>
<keyword evidence="5 8" id="KW-0694">RNA-binding</keyword>
<evidence type="ECO:0000256" key="2">
    <source>
        <dbReference type="ARBA" id="ARBA00002876"/>
    </source>
</evidence>
<evidence type="ECO:0000256" key="7">
    <source>
        <dbReference type="PIRSR" id="PIRSR606225-1"/>
    </source>
</evidence>
<name>A0A7X3G3G9_9BURK</name>
<evidence type="ECO:0000313" key="12">
    <source>
        <dbReference type="Proteomes" id="UP000443353"/>
    </source>
</evidence>
<dbReference type="EC" id="5.4.99.-" evidence="9"/>
<evidence type="ECO:0000256" key="6">
    <source>
        <dbReference type="ARBA" id="ARBA00023235"/>
    </source>
</evidence>
<dbReference type="CDD" id="cd02869">
    <property type="entry name" value="PseudoU_synth_RluA_like"/>
    <property type="match status" value="1"/>
</dbReference>
<dbReference type="SUPFAM" id="SSF55120">
    <property type="entry name" value="Pseudouridine synthase"/>
    <property type="match status" value="1"/>
</dbReference>
<dbReference type="AlphaFoldDB" id="A0A7X3G3G9"/>
<dbReference type="SUPFAM" id="SSF55174">
    <property type="entry name" value="Alpha-L RNA-binding motif"/>
    <property type="match status" value="1"/>
</dbReference>
<dbReference type="Proteomes" id="UP000443353">
    <property type="component" value="Unassembled WGS sequence"/>
</dbReference>
<dbReference type="RefSeq" id="WP_056136186.1">
    <property type="nucleotide sequence ID" value="NZ_WSES01000008.1"/>
</dbReference>
<comment type="caution">
    <text evidence="11">The sequence shown here is derived from an EMBL/GenBank/DDBJ whole genome shotgun (WGS) entry which is preliminary data.</text>
</comment>
<feature type="active site" evidence="7">
    <location>
        <position position="153"/>
    </location>
</feature>
<comment type="catalytic activity">
    <reaction evidence="9">
        <text>a uridine in RNA = a pseudouridine in RNA</text>
        <dbReference type="Rhea" id="RHEA:48348"/>
        <dbReference type="Rhea" id="RHEA-COMP:12068"/>
        <dbReference type="Rhea" id="RHEA-COMP:12069"/>
        <dbReference type="ChEBI" id="CHEBI:65314"/>
        <dbReference type="ChEBI" id="CHEBI:65315"/>
    </reaction>
</comment>
<dbReference type="Gene3D" id="3.30.2350.10">
    <property type="entry name" value="Pseudouridine synthase"/>
    <property type="match status" value="1"/>
</dbReference>
<keyword evidence="6 9" id="KW-0413">Isomerase</keyword>
<gene>
    <name evidence="11" type="ORF">GPY61_24200</name>
</gene>
<dbReference type="Gene3D" id="3.10.290.10">
    <property type="entry name" value="RNA-binding S4 domain"/>
    <property type="match status" value="1"/>
</dbReference>
<feature type="domain" description="RNA-binding S4" evidence="10">
    <location>
        <begin position="34"/>
        <end position="93"/>
    </location>
</feature>
<dbReference type="PANTHER" id="PTHR21600">
    <property type="entry name" value="MITOCHONDRIAL RNA PSEUDOURIDINE SYNTHASE"/>
    <property type="match status" value="1"/>
</dbReference>
<dbReference type="CDD" id="cd00165">
    <property type="entry name" value="S4"/>
    <property type="match status" value="1"/>
</dbReference>
<keyword evidence="12" id="KW-1185">Reference proteome</keyword>
<keyword evidence="4" id="KW-0698">rRNA processing</keyword>
<reference evidence="11 12" key="1">
    <citation type="submission" date="2019-12" db="EMBL/GenBank/DDBJ databases">
        <authorList>
            <person name="Li C."/>
            <person name="Zhao J."/>
        </authorList>
    </citation>
    <scope>NUCLEOTIDE SEQUENCE [LARGE SCALE GENOMIC DNA]</scope>
    <source>
        <strain evidence="11 12">NEAU-DD11</strain>
    </source>
</reference>
<sequence>MTLQNDGVPPSSRTDSRPPATAQFVTITEEEAGQRIDNYLLRVCKGVPKSHIYRILRSGEVRVNKGRIDQLYRLATGDIVRIPPVRIAEKAAGSAPVPGAEFAIVHEDSHLLVIDKPAGVAVHGGSGVSYGVIEQLRAARPDAKFLELVHRLDRETSGLLLLAKKRSALTSLHEQMRDGTTDKRYLTMVAGDWRNPRQHVKLPLHKYTTPDGERRVVVQAGGQEAHTVFNLLRKWPEFALLEAELKTGRTHQIRVHLASSGFPILGDEKYGDFALNKQLQKATDARGALRRMFLHAYQITFQHPDTGKPLTLKAPLPAECERFLVSLGPAQELKTRSTHR</sequence>
<dbReference type="EMBL" id="WSES01000008">
    <property type="protein sequence ID" value="MVW63026.1"/>
    <property type="molecule type" value="Genomic_DNA"/>
</dbReference>
<evidence type="ECO:0000256" key="1">
    <source>
        <dbReference type="ARBA" id="ARBA00000381"/>
    </source>
</evidence>
<dbReference type="PROSITE" id="PS50889">
    <property type="entry name" value="S4"/>
    <property type="match status" value="1"/>
</dbReference>
<dbReference type="GO" id="GO:0000455">
    <property type="term" value="P:enzyme-directed rRNA pseudouridine synthesis"/>
    <property type="evidence" value="ECO:0007669"/>
    <property type="project" value="TreeGrafter"/>
</dbReference>
<dbReference type="GO" id="GO:0003723">
    <property type="term" value="F:RNA binding"/>
    <property type="evidence" value="ECO:0007669"/>
    <property type="project" value="UniProtKB-KW"/>
</dbReference>
<evidence type="ECO:0000256" key="9">
    <source>
        <dbReference type="RuleBase" id="RU362028"/>
    </source>
</evidence>
<comment type="function">
    <text evidence="2">Responsible for synthesis of pseudouridine from uracil at positions 955, 2504 and 2580 in 23S ribosomal RNA.</text>
</comment>
<dbReference type="NCBIfam" id="TIGR00005">
    <property type="entry name" value="rluA_subfam"/>
    <property type="match status" value="1"/>
</dbReference>
<dbReference type="InterPro" id="IPR006225">
    <property type="entry name" value="PsdUridine_synth_RluC/D"/>
</dbReference>
<dbReference type="GO" id="GO:0160141">
    <property type="term" value="F:23S rRNA pseudouridine(955/2504/2580) synthase activity"/>
    <property type="evidence" value="ECO:0007669"/>
    <property type="project" value="UniProtKB-EC"/>
</dbReference>
<dbReference type="InterPro" id="IPR020103">
    <property type="entry name" value="PsdUridine_synth_cat_dom_sf"/>
</dbReference>
<evidence type="ECO:0000256" key="3">
    <source>
        <dbReference type="ARBA" id="ARBA00010876"/>
    </source>
</evidence>
<dbReference type="SMART" id="SM00363">
    <property type="entry name" value="S4"/>
    <property type="match status" value="1"/>
</dbReference>
<dbReference type="Pfam" id="PF01479">
    <property type="entry name" value="S4"/>
    <property type="match status" value="1"/>
</dbReference>
<dbReference type="InterPro" id="IPR036986">
    <property type="entry name" value="S4_RNA-bd_sf"/>
</dbReference>
<dbReference type="Pfam" id="PF00849">
    <property type="entry name" value="PseudoU_synth_2"/>
    <property type="match status" value="1"/>
</dbReference>